<organism evidence="2 3">
    <name type="scientific">Beta vulgaris subsp. vulgaris</name>
    <name type="common">Beet</name>
    <dbReference type="NCBI Taxonomy" id="3555"/>
    <lineage>
        <taxon>Eukaryota</taxon>
        <taxon>Viridiplantae</taxon>
        <taxon>Streptophyta</taxon>
        <taxon>Embryophyta</taxon>
        <taxon>Tracheophyta</taxon>
        <taxon>Spermatophyta</taxon>
        <taxon>Magnoliopsida</taxon>
        <taxon>eudicotyledons</taxon>
        <taxon>Gunneridae</taxon>
        <taxon>Pentapetalae</taxon>
        <taxon>Caryophyllales</taxon>
        <taxon>Chenopodiaceae</taxon>
        <taxon>Betoideae</taxon>
        <taxon>Beta</taxon>
    </lineage>
</organism>
<sequence length="162" mass="18977">QFNVIFKEMERSEFLPAGYQRVRIEDDGVAPPELASLLRTAIDIRHRYYDYRLKSDYNYDNDEDPFSGRIPPPSQHVFEMVDGVAHVWETPDKSKDPMPFRSVKEFYEDLDVLSDIVADGPTKTFCYKRLQILDSRFMMHTTLNQKLELQAQKGGRCFFIAI</sequence>
<dbReference type="SUPFAM" id="SSF51556">
    <property type="entry name" value="Metallo-dependent hydrolases"/>
    <property type="match status" value="1"/>
</dbReference>
<keyword evidence="3" id="KW-1185">Reference proteome</keyword>
<accession>A0A0J8A764</accession>
<comment type="similarity">
    <text evidence="1">Belongs to the metallo-dependent hydrolases superfamily. Adenosine and AMP deaminases family.</text>
</comment>
<name>A0A0J8A764_BETVV</name>
<dbReference type="GO" id="GO:0005829">
    <property type="term" value="C:cytosol"/>
    <property type="evidence" value="ECO:0007669"/>
    <property type="project" value="TreeGrafter"/>
</dbReference>
<reference evidence="2 3" key="1">
    <citation type="journal article" date="2014" name="Nature">
        <title>The genome of the recently domesticated crop plant sugar beet (Beta vulgaris).</title>
        <authorList>
            <person name="Dohm J.C."/>
            <person name="Minoche A.E."/>
            <person name="Holtgrawe D."/>
            <person name="Capella-Gutierrez S."/>
            <person name="Zakrzewski F."/>
            <person name="Tafer H."/>
            <person name="Rupp O."/>
            <person name="Sorensen T.R."/>
            <person name="Stracke R."/>
            <person name="Reinhardt R."/>
            <person name="Goesmann A."/>
            <person name="Kraft T."/>
            <person name="Schulz B."/>
            <person name="Stadler P.F."/>
            <person name="Schmidt T."/>
            <person name="Gabaldon T."/>
            <person name="Lehrach H."/>
            <person name="Weisshaar B."/>
            <person name="Himmelbauer H."/>
        </authorList>
    </citation>
    <scope>NUCLEOTIDE SEQUENCE [LARGE SCALE GENOMIC DNA]</scope>
    <source>
        <tissue evidence="2">Taproot</tissue>
    </source>
</reference>
<dbReference type="Gene3D" id="3.20.20.140">
    <property type="entry name" value="Metal-dependent hydrolases"/>
    <property type="match status" value="1"/>
</dbReference>
<dbReference type="GO" id="GO:0046033">
    <property type="term" value="P:AMP metabolic process"/>
    <property type="evidence" value="ECO:0007669"/>
    <property type="project" value="TreeGrafter"/>
</dbReference>
<dbReference type="InterPro" id="IPR006329">
    <property type="entry name" value="AMPD"/>
</dbReference>
<proteinExistence type="inferred from homology"/>
<protein>
    <submittedName>
        <fullName evidence="2">Uncharacterized protein</fullName>
    </submittedName>
</protein>
<dbReference type="PANTHER" id="PTHR11359:SF0">
    <property type="entry name" value="AMP DEAMINASE"/>
    <property type="match status" value="1"/>
</dbReference>
<evidence type="ECO:0000313" key="3">
    <source>
        <dbReference type="Proteomes" id="UP000035740"/>
    </source>
</evidence>
<dbReference type="OrthoDB" id="1723809at2759"/>
<dbReference type="Proteomes" id="UP000035740">
    <property type="component" value="Unassembled WGS sequence"/>
</dbReference>
<evidence type="ECO:0000313" key="2">
    <source>
        <dbReference type="EMBL" id="KMS83353.1"/>
    </source>
</evidence>
<feature type="non-terminal residue" evidence="2">
    <location>
        <position position="1"/>
    </location>
</feature>
<dbReference type="eggNOG" id="KOG1096">
    <property type="taxonomic scope" value="Eukaryota"/>
</dbReference>
<dbReference type="Pfam" id="PF19326">
    <property type="entry name" value="AMP_deaminase"/>
    <property type="match status" value="1"/>
</dbReference>
<dbReference type="PANTHER" id="PTHR11359">
    <property type="entry name" value="AMP DEAMINASE"/>
    <property type="match status" value="1"/>
</dbReference>
<dbReference type="GO" id="GO:0032264">
    <property type="term" value="P:IMP salvage"/>
    <property type="evidence" value="ECO:0007669"/>
    <property type="project" value="InterPro"/>
</dbReference>
<dbReference type="InterPro" id="IPR032466">
    <property type="entry name" value="Metal_Hydrolase"/>
</dbReference>
<evidence type="ECO:0000256" key="1">
    <source>
        <dbReference type="ARBA" id="ARBA00006676"/>
    </source>
</evidence>
<dbReference type="AlphaFoldDB" id="A0A0J8A764"/>
<dbReference type="Gramene" id="KMS83353">
    <property type="protein sequence ID" value="KMS83353"/>
    <property type="gene ID" value="BVRB_033880"/>
</dbReference>
<gene>
    <name evidence="2" type="ORF">BVRB_033880</name>
</gene>
<dbReference type="EMBL" id="KQ105771">
    <property type="protein sequence ID" value="KMS83353.1"/>
    <property type="molecule type" value="Genomic_DNA"/>
</dbReference>
<dbReference type="GO" id="GO:0003876">
    <property type="term" value="F:AMP deaminase activity"/>
    <property type="evidence" value="ECO:0007669"/>
    <property type="project" value="InterPro"/>
</dbReference>